<keyword evidence="3" id="KW-1185">Reference proteome</keyword>
<dbReference type="PANTHER" id="PTHR13774">
    <property type="entry name" value="PHENAZINE BIOSYNTHESIS PROTEIN"/>
    <property type="match status" value="1"/>
</dbReference>
<comment type="caution">
    <text evidence="2">The sequence shown here is derived from an EMBL/GenBank/DDBJ whole genome shotgun (WGS) entry which is preliminary data.</text>
</comment>
<protein>
    <submittedName>
        <fullName evidence="2">PhzF family phenazine biosynthesis protein</fullName>
    </submittedName>
</protein>
<sequence length="302" mass="32644">MGSRRYVILDVFTQNSLTGNPLAVVLDSDGLNDQDMQAIAQEFNLSETVFVLPDTSGRKRAQLRIFTPGMELPFAGHPTVGTAFLLASIDQQGQPGSVAFGLDEKIGTINCAVDVESAEKGFARFRLPQHAERWGEGRDIAACAWALGLEPKDIGFDRHEPSRYTAGVTYDFIPVVSVEALSRIKINNEAFDKVFGDDGRGSIYAYSRDGSGTDRRFRARMFTTGMGFSEDPATGSAVAAFTGALMQFEPMGDGKHNFAIGQGFEMGRPSELALEMVLENGAVSYSEIGGYAVVTARGELVL</sequence>
<dbReference type="Proteomes" id="UP001418637">
    <property type="component" value="Unassembled WGS sequence"/>
</dbReference>
<dbReference type="Pfam" id="PF02567">
    <property type="entry name" value="PhzC-PhzF"/>
    <property type="match status" value="1"/>
</dbReference>
<dbReference type="EMBL" id="JBBYXI010000003">
    <property type="protein sequence ID" value="MEN3931358.1"/>
    <property type="molecule type" value="Genomic_DNA"/>
</dbReference>
<comment type="similarity">
    <text evidence="1">Belongs to the PhzF family.</text>
</comment>
<dbReference type="Gene3D" id="3.10.310.10">
    <property type="entry name" value="Diaminopimelate Epimerase, Chain A, domain 1"/>
    <property type="match status" value="2"/>
</dbReference>
<name>A0ABV0BL77_9HYPH</name>
<dbReference type="InterPro" id="IPR003719">
    <property type="entry name" value="Phenazine_PhzF-like"/>
</dbReference>
<dbReference type="SUPFAM" id="SSF54506">
    <property type="entry name" value="Diaminopimelate epimerase-like"/>
    <property type="match status" value="1"/>
</dbReference>
<accession>A0ABV0BL77</accession>
<dbReference type="PANTHER" id="PTHR13774:SF32">
    <property type="entry name" value="ANTISENSE-ENHANCING SEQUENCE 1"/>
    <property type="match status" value="1"/>
</dbReference>
<evidence type="ECO:0000313" key="3">
    <source>
        <dbReference type="Proteomes" id="UP001418637"/>
    </source>
</evidence>
<evidence type="ECO:0000313" key="2">
    <source>
        <dbReference type="EMBL" id="MEN3931358.1"/>
    </source>
</evidence>
<reference evidence="2 3" key="1">
    <citation type="submission" date="2024-04" db="EMBL/GenBank/DDBJ databases">
        <title>A novel species isolated from cricket.</title>
        <authorList>
            <person name="Wang H.-C."/>
        </authorList>
    </citation>
    <scope>NUCLEOTIDE SEQUENCE [LARGE SCALE GENOMIC DNA]</scope>
    <source>
        <strain evidence="2 3">WL0021</strain>
    </source>
</reference>
<dbReference type="NCBIfam" id="TIGR00654">
    <property type="entry name" value="PhzF_family"/>
    <property type="match status" value="1"/>
</dbReference>
<gene>
    <name evidence="2" type="ORF">WJT86_09845</name>
</gene>
<proteinExistence type="inferred from homology"/>
<organism evidence="2 3">
    <name type="scientific">Hohaiivirga grylli</name>
    <dbReference type="NCBI Taxonomy" id="3133970"/>
    <lineage>
        <taxon>Bacteria</taxon>
        <taxon>Pseudomonadati</taxon>
        <taxon>Pseudomonadota</taxon>
        <taxon>Alphaproteobacteria</taxon>
        <taxon>Hyphomicrobiales</taxon>
        <taxon>Methylobacteriaceae</taxon>
        <taxon>Hohaiivirga</taxon>
    </lineage>
</organism>
<evidence type="ECO:0000256" key="1">
    <source>
        <dbReference type="ARBA" id="ARBA00008270"/>
    </source>
</evidence>
<dbReference type="RefSeq" id="WP_346337389.1">
    <property type="nucleotide sequence ID" value="NZ_JBBYXI010000003.1"/>
</dbReference>
<dbReference type="PIRSF" id="PIRSF016184">
    <property type="entry name" value="PhzC_PhzF"/>
    <property type="match status" value="1"/>
</dbReference>